<evidence type="ECO:0000313" key="3">
    <source>
        <dbReference type="Proteomes" id="UP001385951"/>
    </source>
</evidence>
<dbReference type="EMBL" id="JASBNA010000011">
    <property type="protein sequence ID" value="KAK7688304.1"/>
    <property type="molecule type" value="Genomic_DNA"/>
</dbReference>
<organism evidence="2 3">
    <name type="scientific">Cerrena zonata</name>
    <dbReference type="NCBI Taxonomy" id="2478898"/>
    <lineage>
        <taxon>Eukaryota</taxon>
        <taxon>Fungi</taxon>
        <taxon>Dikarya</taxon>
        <taxon>Basidiomycota</taxon>
        <taxon>Agaricomycotina</taxon>
        <taxon>Agaricomycetes</taxon>
        <taxon>Polyporales</taxon>
        <taxon>Cerrenaceae</taxon>
        <taxon>Cerrena</taxon>
    </lineage>
</organism>
<accession>A0AAW0G9K3</accession>
<dbReference type="AlphaFoldDB" id="A0AAW0G9K3"/>
<evidence type="ECO:0000256" key="1">
    <source>
        <dbReference type="SAM" id="SignalP"/>
    </source>
</evidence>
<feature type="chain" id="PRO_5043698871" evidence="1">
    <location>
        <begin position="20"/>
        <end position="156"/>
    </location>
</feature>
<protein>
    <submittedName>
        <fullName evidence="2">Uncharacterized protein</fullName>
    </submittedName>
</protein>
<feature type="signal peptide" evidence="1">
    <location>
        <begin position="1"/>
        <end position="19"/>
    </location>
</feature>
<dbReference type="Proteomes" id="UP001385951">
    <property type="component" value="Unassembled WGS sequence"/>
</dbReference>
<keyword evidence="3" id="KW-1185">Reference proteome</keyword>
<keyword evidence="1" id="KW-0732">Signal</keyword>
<proteinExistence type="predicted"/>
<evidence type="ECO:0000313" key="2">
    <source>
        <dbReference type="EMBL" id="KAK7688304.1"/>
    </source>
</evidence>
<sequence>MKFFGTALLASLFATASLAAPEPRQASCAEAARFGVMQVVPSDLVPGSSYTLHTDFECGISKGFVPKFLDYYLEVPAAVNNGHQPPILIARREFVPPSTSNPGAFLTFTAQIPKWGGFVHNSSYVITLRNHYIQNTTDNQEIFLVGGTQVGINLTT</sequence>
<name>A0AAW0G9K3_9APHY</name>
<comment type="caution">
    <text evidence="2">The sequence shown here is derived from an EMBL/GenBank/DDBJ whole genome shotgun (WGS) entry which is preliminary data.</text>
</comment>
<gene>
    <name evidence="2" type="ORF">QCA50_008675</name>
</gene>
<reference evidence="2 3" key="1">
    <citation type="submission" date="2022-09" db="EMBL/GenBank/DDBJ databases">
        <authorList>
            <person name="Palmer J.M."/>
        </authorList>
    </citation>
    <scope>NUCLEOTIDE SEQUENCE [LARGE SCALE GENOMIC DNA]</scope>
    <source>
        <strain evidence="2 3">DSM 7382</strain>
    </source>
</reference>